<gene>
    <name evidence="4" type="ORF">E8A74_26660</name>
</gene>
<dbReference type="AlphaFoldDB" id="A0A4U1J7I8"/>
<keyword evidence="5" id="KW-1185">Reference proteome</keyword>
<dbReference type="GO" id="GO:0015679">
    <property type="term" value="P:plasma membrane copper ion transport"/>
    <property type="evidence" value="ECO:0007669"/>
    <property type="project" value="TreeGrafter"/>
</dbReference>
<dbReference type="RefSeq" id="WP_136931899.1">
    <property type="nucleotide sequence ID" value="NZ_SSMQ01000030.1"/>
</dbReference>
<feature type="region of interest" description="Disordered" evidence="2">
    <location>
        <begin position="336"/>
        <end position="359"/>
    </location>
</feature>
<feature type="chain" id="PRO_5020659555" evidence="3">
    <location>
        <begin position="20"/>
        <end position="359"/>
    </location>
</feature>
<accession>A0A4U1J7I8</accession>
<comment type="caution">
    <text evidence="4">The sequence shown here is derived from an EMBL/GenBank/DDBJ whole genome shotgun (WGS) entry which is preliminary data.</text>
</comment>
<dbReference type="GO" id="GO:0060003">
    <property type="term" value="P:copper ion export"/>
    <property type="evidence" value="ECO:0007669"/>
    <property type="project" value="TreeGrafter"/>
</dbReference>
<keyword evidence="3" id="KW-0732">Signal</keyword>
<proteinExistence type="predicted"/>
<reference evidence="4 5" key="1">
    <citation type="submission" date="2019-04" db="EMBL/GenBank/DDBJ databases">
        <authorList>
            <person name="Li Y."/>
            <person name="Wang J."/>
        </authorList>
    </citation>
    <scope>NUCLEOTIDE SEQUENCE [LARGE SCALE GENOMIC DNA]</scope>
    <source>
        <strain evidence="4 5">DSM 14668</strain>
    </source>
</reference>
<evidence type="ECO:0000313" key="4">
    <source>
        <dbReference type="EMBL" id="TKD03314.1"/>
    </source>
</evidence>
<dbReference type="PANTHER" id="PTHR30097:SF4">
    <property type="entry name" value="SLR6042 PROTEIN"/>
    <property type="match status" value="1"/>
</dbReference>
<protein>
    <submittedName>
        <fullName evidence="4">Uncharacterized protein</fullName>
    </submittedName>
</protein>
<dbReference type="EMBL" id="SSMQ01000030">
    <property type="protein sequence ID" value="TKD03314.1"/>
    <property type="molecule type" value="Genomic_DNA"/>
</dbReference>
<evidence type="ECO:0000256" key="3">
    <source>
        <dbReference type="SAM" id="SignalP"/>
    </source>
</evidence>
<dbReference type="GO" id="GO:0030313">
    <property type="term" value="C:cell envelope"/>
    <property type="evidence" value="ECO:0007669"/>
    <property type="project" value="TreeGrafter"/>
</dbReference>
<organism evidence="4 5">
    <name type="scientific">Polyangium fumosum</name>
    <dbReference type="NCBI Taxonomy" id="889272"/>
    <lineage>
        <taxon>Bacteria</taxon>
        <taxon>Pseudomonadati</taxon>
        <taxon>Myxococcota</taxon>
        <taxon>Polyangia</taxon>
        <taxon>Polyangiales</taxon>
        <taxon>Polyangiaceae</taxon>
        <taxon>Polyangium</taxon>
    </lineage>
</organism>
<dbReference type="OrthoDB" id="5526067at2"/>
<name>A0A4U1J7I8_9BACT</name>
<dbReference type="InterPro" id="IPR051909">
    <property type="entry name" value="MFP_Cation_Efflux"/>
</dbReference>
<dbReference type="Proteomes" id="UP000309215">
    <property type="component" value="Unassembled WGS sequence"/>
</dbReference>
<feature type="signal peptide" evidence="3">
    <location>
        <begin position="1"/>
        <end position="19"/>
    </location>
</feature>
<evidence type="ECO:0000313" key="5">
    <source>
        <dbReference type="Proteomes" id="UP000309215"/>
    </source>
</evidence>
<sequence length="359" mass="35577">MKARGIGGIVAALFVTACAGPEAAPEPAAEMGVGPKSAETPWVAARAPGGLSLLEAPAELVPPAGAKGAVVPPFAARITKVHVEHGERVDEGAPIADVVMPEVARAAGAFAAAGTRIGAHGKRKAQLEALRKDGLAKLVDIAEVEGTLADASAAQQMALATLKIAGLGPKDVAALVRSGGLVTLKSPVAGVVTELDAAIGASREPTGAPIARIEGGGAARVEARFAQRPPPGARFVFVGPLGPSTALTLLSEAPSTSGRDGTVAAWFKPAERISLPHGTLGKVRVSPDPGGMAVAIPAAAVTLKDGVAVVLSRKTGAPLPVKVLSSSGADALVEGDLRPGDEVAADASRALPTPGGDVD</sequence>
<dbReference type="Gene3D" id="2.40.50.100">
    <property type="match status" value="1"/>
</dbReference>
<evidence type="ECO:0000256" key="1">
    <source>
        <dbReference type="ARBA" id="ARBA00022448"/>
    </source>
</evidence>
<dbReference type="PANTHER" id="PTHR30097">
    <property type="entry name" value="CATION EFFLUX SYSTEM PROTEIN CUSB"/>
    <property type="match status" value="1"/>
</dbReference>
<dbReference type="PROSITE" id="PS51257">
    <property type="entry name" value="PROKAR_LIPOPROTEIN"/>
    <property type="match status" value="1"/>
</dbReference>
<keyword evidence="1" id="KW-0813">Transport</keyword>
<evidence type="ECO:0000256" key="2">
    <source>
        <dbReference type="SAM" id="MobiDB-lite"/>
    </source>
</evidence>